<dbReference type="Pfam" id="PF16775">
    <property type="entry name" value="ZoocinA_TRD"/>
    <property type="match status" value="1"/>
</dbReference>
<reference evidence="6" key="1">
    <citation type="submission" date="2018-08" db="EMBL/GenBank/DDBJ databases">
        <title>Draft genome sequences of Leuconostoc spp. and Weissella spp. with biocontrol potential.</title>
        <authorList>
            <person name="Lo R."/>
            <person name="Ho V.T.T."/>
            <person name="Turner M.S."/>
        </authorList>
    </citation>
    <scope>NUCLEOTIDE SEQUENCE</scope>
    <source>
        <strain evidence="6">156</strain>
    </source>
</reference>
<evidence type="ECO:0000256" key="4">
    <source>
        <dbReference type="ARBA" id="ARBA00023316"/>
    </source>
</evidence>
<sequence>MTKNINGDLYSDLITSADSRTMASGVIPRAKIDRIVIHHNATTNKDVAINTWLANGSAQTSAHYEVAGKQIIGIVGEGTTAWHAGNGDMNARSIGIENVNATGAPNWTISNDTFESLSKLVADIAKRYGFPIDATHVIPHKAVVSTACPGGIDVARVIKRANEIAVGKVTNTSSKASSTSKLATSSSAIQQFKNAGNHFTNTKTFKVDKIAKVNGIWQMINYALAGGKDANWTNNGIPLDIVDNVTRGMSPTQVGDVMKFSRGYDNGTIDKYDTATNGVGIVFGKYGIIWFNADAFIKL</sequence>
<gene>
    <name evidence="6" type="ORF">D0502_08390</name>
</gene>
<dbReference type="InterPro" id="IPR036505">
    <property type="entry name" value="Amidase/PGRP_sf"/>
</dbReference>
<dbReference type="PANTHER" id="PTHR30417:SF1">
    <property type="entry name" value="N-ACETYLMURAMOYL-L-ALANINE AMIDASE AMID"/>
    <property type="match status" value="1"/>
</dbReference>
<dbReference type="GO" id="GO:0009253">
    <property type="term" value="P:peptidoglycan catabolic process"/>
    <property type="evidence" value="ECO:0007669"/>
    <property type="project" value="InterPro"/>
</dbReference>
<dbReference type="EC" id="3.5.1.28" evidence="2"/>
<dbReference type="SUPFAM" id="SSF55846">
    <property type="entry name" value="N-acetylmuramoyl-L-alanine amidase-like"/>
    <property type="match status" value="1"/>
</dbReference>
<organism evidence="6 7">
    <name type="scientific">Leuconostoc falkenbergense</name>
    <dbReference type="NCBI Taxonomy" id="2766470"/>
    <lineage>
        <taxon>Bacteria</taxon>
        <taxon>Bacillati</taxon>
        <taxon>Bacillota</taxon>
        <taxon>Bacilli</taxon>
        <taxon>Lactobacillales</taxon>
        <taxon>Lactobacillaceae</taxon>
        <taxon>Leuconostoc</taxon>
    </lineage>
</organism>
<evidence type="ECO:0000256" key="2">
    <source>
        <dbReference type="ARBA" id="ARBA00011901"/>
    </source>
</evidence>
<dbReference type="Gene3D" id="2.40.50.670">
    <property type="match status" value="1"/>
</dbReference>
<dbReference type="Gene3D" id="3.40.80.10">
    <property type="entry name" value="Peptidoglycan recognition protein-like"/>
    <property type="match status" value="1"/>
</dbReference>
<dbReference type="GO" id="GO:0071555">
    <property type="term" value="P:cell wall organization"/>
    <property type="evidence" value="ECO:0007669"/>
    <property type="project" value="UniProtKB-KW"/>
</dbReference>
<dbReference type="InterPro" id="IPR051206">
    <property type="entry name" value="NAMLAA_amidase_2"/>
</dbReference>
<dbReference type="CDD" id="cd06583">
    <property type="entry name" value="PGRP"/>
    <property type="match status" value="1"/>
</dbReference>
<evidence type="ECO:0000256" key="1">
    <source>
        <dbReference type="ARBA" id="ARBA00001561"/>
    </source>
</evidence>
<dbReference type="GO" id="GO:0009254">
    <property type="term" value="P:peptidoglycan turnover"/>
    <property type="evidence" value="ECO:0007669"/>
    <property type="project" value="TreeGrafter"/>
</dbReference>
<accession>A0A9X3EA45</accession>
<evidence type="ECO:0000313" key="6">
    <source>
        <dbReference type="EMBL" id="MCX7579396.1"/>
    </source>
</evidence>
<dbReference type="Proteomes" id="UP001080333">
    <property type="component" value="Unassembled WGS sequence"/>
</dbReference>
<keyword evidence="4" id="KW-0961">Cell wall biogenesis/degradation</keyword>
<dbReference type="InterPro" id="IPR038263">
    <property type="entry name" value="Lytic_exo_TRD_sf"/>
</dbReference>
<evidence type="ECO:0000256" key="3">
    <source>
        <dbReference type="ARBA" id="ARBA00022801"/>
    </source>
</evidence>
<dbReference type="InterPro" id="IPR002502">
    <property type="entry name" value="Amidase_domain"/>
</dbReference>
<proteinExistence type="predicted"/>
<evidence type="ECO:0000259" key="5">
    <source>
        <dbReference type="SMART" id="SM00644"/>
    </source>
</evidence>
<dbReference type="Pfam" id="PF01510">
    <property type="entry name" value="Amidase_2"/>
    <property type="match status" value="1"/>
</dbReference>
<protein>
    <recommendedName>
        <fullName evidence="2">N-acetylmuramoyl-L-alanine amidase</fullName>
        <ecNumber evidence="2">3.5.1.28</ecNumber>
    </recommendedName>
</protein>
<name>A0A9X3EA45_9LACO</name>
<keyword evidence="3" id="KW-0378">Hydrolase</keyword>
<dbReference type="SMART" id="SM00644">
    <property type="entry name" value="Ami_2"/>
    <property type="match status" value="1"/>
</dbReference>
<comment type="caution">
    <text evidence="6">The sequence shown here is derived from an EMBL/GenBank/DDBJ whole genome shotgun (WGS) entry which is preliminary data.</text>
</comment>
<dbReference type="InterPro" id="IPR031898">
    <property type="entry name" value="ZoocinA_TRD"/>
</dbReference>
<dbReference type="GO" id="GO:0008745">
    <property type="term" value="F:N-acetylmuramoyl-L-alanine amidase activity"/>
    <property type="evidence" value="ECO:0007669"/>
    <property type="project" value="UniProtKB-EC"/>
</dbReference>
<evidence type="ECO:0000313" key="7">
    <source>
        <dbReference type="Proteomes" id="UP001080333"/>
    </source>
</evidence>
<dbReference type="EMBL" id="QVOQ01000018">
    <property type="protein sequence ID" value="MCX7579396.1"/>
    <property type="molecule type" value="Genomic_DNA"/>
</dbReference>
<feature type="domain" description="N-acetylmuramoyl-L-alanine amidase" evidence="5">
    <location>
        <begin position="22"/>
        <end position="150"/>
    </location>
</feature>
<dbReference type="PANTHER" id="PTHR30417">
    <property type="entry name" value="N-ACETYLMURAMOYL-L-ALANINE AMIDASE AMID"/>
    <property type="match status" value="1"/>
</dbReference>
<dbReference type="RefSeq" id="WP_267287253.1">
    <property type="nucleotide sequence ID" value="NZ_QVOQ01000018.1"/>
</dbReference>
<dbReference type="AlphaFoldDB" id="A0A9X3EA45"/>
<comment type="catalytic activity">
    <reaction evidence="1">
        <text>Hydrolyzes the link between N-acetylmuramoyl residues and L-amino acid residues in certain cell-wall glycopeptides.</text>
        <dbReference type="EC" id="3.5.1.28"/>
    </reaction>
</comment>